<evidence type="ECO:0000259" key="8">
    <source>
        <dbReference type="PROSITE" id="PS50949"/>
    </source>
</evidence>
<evidence type="ECO:0000256" key="5">
    <source>
        <dbReference type="ARBA" id="ARBA00023015"/>
    </source>
</evidence>
<organism evidence="9 10">
    <name type="scientific">Kurthia populi</name>
    <dbReference type="NCBI Taxonomy" id="1562132"/>
    <lineage>
        <taxon>Bacteria</taxon>
        <taxon>Bacillati</taxon>
        <taxon>Bacillota</taxon>
        <taxon>Bacilli</taxon>
        <taxon>Bacillales</taxon>
        <taxon>Caryophanaceae</taxon>
        <taxon>Kurthia</taxon>
    </lineage>
</organism>
<dbReference type="InterPro" id="IPR036388">
    <property type="entry name" value="WH-like_DNA-bd_sf"/>
</dbReference>
<feature type="domain" description="HTH gntR-type" evidence="8">
    <location>
        <begin position="14"/>
        <end position="82"/>
    </location>
</feature>
<gene>
    <name evidence="9" type="ORF">ACFSY7_11735</name>
</gene>
<evidence type="ECO:0000256" key="7">
    <source>
        <dbReference type="ARBA" id="ARBA00023163"/>
    </source>
</evidence>
<dbReference type="RefSeq" id="WP_380147975.1">
    <property type="nucleotide sequence ID" value="NZ_JBHUOR010000103.1"/>
</dbReference>
<accession>A0ABW5Y283</accession>
<evidence type="ECO:0000256" key="4">
    <source>
        <dbReference type="ARBA" id="ARBA00022898"/>
    </source>
</evidence>
<protein>
    <submittedName>
        <fullName evidence="9">PLP-dependent aminotransferase family protein</fullName>
    </submittedName>
</protein>
<keyword evidence="7" id="KW-0804">Transcription</keyword>
<evidence type="ECO:0000313" key="10">
    <source>
        <dbReference type="Proteomes" id="UP001597568"/>
    </source>
</evidence>
<keyword evidence="10" id="KW-1185">Reference proteome</keyword>
<keyword evidence="3 9" id="KW-0808">Transferase</keyword>
<dbReference type="Pfam" id="PF00392">
    <property type="entry name" value="GntR"/>
    <property type="match status" value="1"/>
</dbReference>
<proteinExistence type="inferred from homology"/>
<reference evidence="10" key="1">
    <citation type="journal article" date="2019" name="Int. J. Syst. Evol. Microbiol.">
        <title>The Global Catalogue of Microorganisms (GCM) 10K type strain sequencing project: providing services to taxonomists for standard genome sequencing and annotation.</title>
        <authorList>
            <consortium name="The Broad Institute Genomics Platform"/>
            <consortium name="The Broad Institute Genome Sequencing Center for Infectious Disease"/>
            <person name="Wu L."/>
            <person name="Ma J."/>
        </authorList>
    </citation>
    <scope>NUCLEOTIDE SEQUENCE [LARGE SCALE GENOMIC DNA]</scope>
    <source>
        <strain evidence="10">KCTC 33522</strain>
    </source>
</reference>
<dbReference type="Gene3D" id="3.40.640.10">
    <property type="entry name" value="Type I PLP-dependent aspartate aminotransferase-like (Major domain)"/>
    <property type="match status" value="1"/>
</dbReference>
<dbReference type="InterPro" id="IPR015421">
    <property type="entry name" value="PyrdxlP-dep_Trfase_major"/>
</dbReference>
<dbReference type="CDD" id="cd07377">
    <property type="entry name" value="WHTH_GntR"/>
    <property type="match status" value="1"/>
</dbReference>
<dbReference type="Gene3D" id="1.10.10.10">
    <property type="entry name" value="Winged helix-like DNA-binding domain superfamily/Winged helix DNA-binding domain"/>
    <property type="match status" value="1"/>
</dbReference>
<keyword evidence="5" id="KW-0805">Transcription regulation</keyword>
<dbReference type="PROSITE" id="PS50949">
    <property type="entry name" value="HTH_GNTR"/>
    <property type="match status" value="1"/>
</dbReference>
<dbReference type="InterPro" id="IPR036390">
    <property type="entry name" value="WH_DNA-bd_sf"/>
</dbReference>
<evidence type="ECO:0000256" key="6">
    <source>
        <dbReference type="ARBA" id="ARBA00023125"/>
    </source>
</evidence>
<evidence type="ECO:0000256" key="3">
    <source>
        <dbReference type="ARBA" id="ARBA00022576"/>
    </source>
</evidence>
<evidence type="ECO:0000256" key="2">
    <source>
        <dbReference type="ARBA" id="ARBA00005384"/>
    </source>
</evidence>
<keyword evidence="4" id="KW-0663">Pyridoxal phosphate</keyword>
<dbReference type="PANTHER" id="PTHR46577">
    <property type="entry name" value="HTH-TYPE TRANSCRIPTIONAL REGULATORY PROTEIN GABR"/>
    <property type="match status" value="1"/>
</dbReference>
<comment type="cofactor">
    <cofactor evidence="1">
        <name>pyridoxal 5'-phosphate</name>
        <dbReference type="ChEBI" id="CHEBI:597326"/>
    </cofactor>
</comment>
<dbReference type="SMART" id="SM00345">
    <property type="entry name" value="HTH_GNTR"/>
    <property type="match status" value="1"/>
</dbReference>
<comment type="similarity">
    <text evidence="2">In the C-terminal section; belongs to the class-I pyridoxal-phosphate-dependent aminotransferase family.</text>
</comment>
<dbReference type="InterPro" id="IPR015424">
    <property type="entry name" value="PyrdxlP-dep_Trfase"/>
</dbReference>
<comment type="caution">
    <text evidence="9">The sequence shown here is derived from an EMBL/GenBank/DDBJ whole genome shotgun (WGS) entry which is preliminary data.</text>
</comment>
<dbReference type="InterPro" id="IPR000524">
    <property type="entry name" value="Tscrpt_reg_HTH_GntR"/>
</dbReference>
<evidence type="ECO:0000313" key="9">
    <source>
        <dbReference type="EMBL" id="MFD2869165.1"/>
    </source>
</evidence>
<dbReference type="EMBL" id="JBHUOR010000103">
    <property type="protein sequence ID" value="MFD2869165.1"/>
    <property type="molecule type" value="Genomic_DNA"/>
</dbReference>
<sequence length="471" mass="53958">MDMLMFELDKNAKEPLYEQLYEAIKRGIIDGSIPVEKKLPSKRKLADFLMLSQTTIELAYGQLLAEGYIVSKPRIGFFVEDIASLPYIDKPVLVPETKPTAPRYDIDFSPGRIDTASFPFSTWRRYAKDAIDEQQQSLLLVGSAQGEYALREEIASYLYQSRGVHCRPEQIVIGSGTEQLIPMILQILGDYNVYALENPGYQMTHHIIEQYGQRSLPIRIDADGLDVSELEMSDANIVYVTPSHQFPTGAILSAPRRAQLLQWASHQGNRYIIEDDYDSEFRYIGKPIPSLQSMDHQQKVIYLSTFSKSLMPSLRIAYFVLPEKLMPRYHALFTYYTCTVPRFEQHILMQFMRDGHFSKHLNRMRKIYRKKLEKLTAVITNYDAVNISGEQAGMHIALTVSHPQNAQQLSNQAKEAHIRISPLSQYLLKDDARYAQHLLLGFGGIDEDKISQAITTLFELWQLKKEAGTYV</sequence>
<dbReference type="GO" id="GO:0008483">
    <property type="term" value="F:transaminase activity"/>
    <property type="evidence" value="ECO:0007669"/>
    <property type="project" value="UniProtKB-KW"/>
</dbReference>
<dbReference type="SUPFAM" id="SSF53383">
    <property type="entry name" value="PLP-dependent transferases"/>
    <property type="match status" value="1"/>
</dbReference>
<dbReference type="InterPro" id="IPR004839">
    <property type="entry name" value="Aminotransferase_I/II_large"/>
</dbReference>
<dbReference type="SUPFAM" id="SSF46785">
    <property type="entry name" value="Winged helix' DNA-binding domain"/>
    <property type="match status" value="1"/>
</dbReference>
<dbReference type="CDD" id="cd00609">
    <property type="entry name" value="AAT_like"/>
    <property type="match status" value="1"/>
</dbReference>
<dbReference type="InterPro" id="IPR051446">
    <property type="entry name" value="HTH_trans_reg/aminotransferase"/>
</dbReference>
<dbReference type="PANTHER" id="PTHR46577:SF1">
    <property type="entry name" value="HTH-TYPE TRANSCRIPTIONAL REGULATORY PROTEIN GABR"/>
    <property type="match status" value="1"/>
</dbReference>
<keyword evidence="6" id="KW-0238">DNA-binding</keyword>
<evidence type="ECO:0000256" key="1">
    <source>
        <dbReference type="ARBA" id="ARBA00001933"/>
    </source>
</evidence>
<keyword evidence="3 9" id="KW-0032">Aminotransferase</keyword>
<dbReference type="Proteomes" id="UP001597568">
    <property type="component" value="Unassembled WGS sequence"/>
</dbReference>
<name>A0ABW5Y283_9BACL</name>
<dbReference type="Pfam" id="PF00155">
    <property type="entry name" value="Aminotran_1_2"/>
    <property type="match status" value="1"/>
</dbReference>